<feature type="signal peptide" evidence="1">
    <location>
        <begin position="1"/>
        <end position="20"/>
    </location>
</feature>
<evidence type="ECO:0000313" key="2">
    <source>
        <dbReference type="EMBL" id="TGJ85275.1"/>
    </source>
</evidence>
<protein>
    <recommendedName>
        <fullName evidence="4">AA1-like domain-containing protein</fullName>
    </recommendedName>
</protein>
<evidence type="ECO:0008006" key="4">
    <source>
        <dbReference type="Google" id="ProtNLM"/>
    </source>
</evidence>
<dbReference type="Proteomes" id="UP000297716">
    <property type="component" value="Unassembled WGS sequence"/>
</dbReference>
<accession>A0A4Z0Z1L7</accession>
<feature type="chain" id="PRO_5021371470" description="AA1-like domain-containing protein" evidence="1">
    <location>
        <begin position="21"/>
        <end position="184"/>
    </location>
</feature>
<keyword evidence="3" id="KW-1185">Reference proteome</keyword>
<gene>
    <name evidence="2" type="ORF">E0Z10_g3480</name>
</gene>
<organism evidence="2 3">
    <name type="scientific">Xylaria hypoxylon</name>
    <dbReference type="NCBI Taxonomy" id="37992"/>
    <lineage>
        <taxon>Eukaryota</taxon>
        <taxon>Fungi</taxon>
        <taxon>Dikarya</taxon>
        <taxon>Ascomycota</taxon>
        <taxon>Pezizomycotina</taxon>
        <taxon>Sordariomycetes</taxon>
        <taxon>Xylariomycetidae</taxon>
        <taxon>Xylariales</taxon>
        <taxon>Xylariaceae</taxon>
        <taxon>Xylaria</taxon>
    </lineage>
</organism>
<evidence type="ECO:0000256" key="1">
    <source>
        <dbReference type="SAM" id="SignalP"/>
    </source>
</evidence>
<dbReference type="OrthoDB" id="3727384at2759"/>
<proteinExistence type="predicted"/>
<name>A0A4Z0Z1L7_9PEZI</name>
<reference evidence="2 3" key="1">
    <citation type="submission" date="2019-03" db="EMBL/GenBank/DDBJ databases">
        <title>Draft genome sequence of Xylaria hypoxylon DSM 108379, a ubiquitous saprotrophic-parasitic fungi on hardwood.</title>
        <authorList>
            <person name="Buettner E."/>
            <person name="Leonhardt S."/>
            <person name="Gebauer A.M."/>
            <person name="Liers C."/>
            <person name="Hofrichter M."/>
            <person name="Kellner H."/>
        </authorList>
    </citation>
    <scope>NUCLEOTIDE SEQUENCE [LARGE SCALE GENOMIC DNA]</scope>
    <source>
        <strain evidence="2 3">DSM 108379</strain>
    </source>
</reference>
<evidence type="ECO:0000313" key="3">
    <source>
        <dbReference type="Proteomes" id="UP000297716"/>
    </source>
</evidence>
<keyword evidence="1" id="KW-0732">Signal</keyword>
<comment type="caution">
    <text evidence="2">The sequence shown here is derived from an EMBL/GenBank/DDBJ whole genome shotgun (WGS) entry which is preliminary data.</text>
</comment>
<dbReference type="AlphaFoldDB" id="A0A4Z0Z1L7"/>
<dbReference type="EMBL" id="SKBN01000049">
    <property type="protein sequence ID" value="TGJ85275.1"/>
    <property type="molecule type" value="Genomic_DNA"/>
</dbReference>
<sequence>MRRMLFTSLRVLLWVQAVAAIPPAGHDTPLCSARSEGPSMFSIKNIAYSLRNPPIDAHLQLEVTNPATNYTTRCNLDGPQLTPGSTGKGSVDDMWTPCENRTVVPGEERYYTVDTDVLFDRNSKLLVINQTWYCDDVNPEYPTSGQMVEQCTAPDSSVSIYQYWRDDLPPDALENPIPAASSVP</sequence>